<evidence type="ECO:0000256" key="1">
    <source>
        <dbReference type="ARBA" id="ARBA00005709"/>
    </source>
</evidence>
<dbReference type="PRINTS" id="PR00207">
    <property type="entry name" value="FLAGELLIN"/>
</dbReference>
<dbReference type="Gene3D" id="2.60.40.4390">
    <property type="match status" value="1"/>
</dbReference>
<evidence type="ECO:0000256" key="3">
    <source>
        <dbReference type="ARBA" id="ARBA00023143"/>
    </source>
</evidence>
<keyword evidence="2 4" id="KW-0964">Secreted</keyword>
<keyword evidence="7" id="KW-0969">Cilium</keyword>
<accession>A0A2V2LJP0</accession>
<comment type="caution">
    <text evidence="7">The sequence shown here is derived from an EMBL/GenBank/DDBJ whole genome shotgun (WGS) entry which is preliminary data.</text>
</comment>
<dbReference type="SUPFAM" id="SSF64518">
    <property type="entry name" value="Phase 1 flagellin"/>
    <property type="match status" value="1"/>
</dbReference>
<dbReference type="EMBL" id="QGKU01000033">
    <property type="protein sequence ID" value="PWR02559.1"/>
    <property type="molecule type" value="Genomic_DNA"/>
</dbReference>
<gene>
    <name evidence="7" type="ORF">DKT77_10200</name>
</gene>
<dbReference type="Pfam" id="PF00669">
    <property type="entry name" value="Flagellin_N"/>
    <property type="match status" value="1"/>
</dbReference>
<evidence type="ECO:0000256" key="2">
    <source>
        <dbReference type="ARBA" id="ARBA00022525"/>
    </source>
</evidence>
<dbReference type="AlphaFoldDB" id="A0A2V2LJP0"/>
<comment type="subcellular location">
    <subcellularLocation>
        <location evidence="4">Secreted</location>
    </subcellularLocation>
    <subcellularLocation>
        <location evidence="4">Bacterial flagellum</location>
    </subcellularLocation>
</comment>
<evidence type="ECO:0000313" key="7">
    <source>
        <dbReference type="EMBL" id="PWR02559.1"/>
    </source>
</evidence>
<dbReference type="Gene3D" id="6.10.10.10">
    <property type="entry name" value="Flagellar export chaperone, C-terminal domain"/>
    <property type="match status" value="1"/>
</dbReference>
<keyword evidence="7" id="KW-0282">Flagellum</keyword>
<dbReference type="GO" id="GO:0005198">
    <property type="term" value="F:structural molecule activity"/>
    <property type="evidence" value="ECO:0007669"/>
    <property type="project" value="UniProtKB-UniRule"/>
</dbReference>
<evidence type="ECO:0000256" key="4">
    <source>
        <dbReference type="RuleBase" id="RU362073"/>
    </source>
</evidence>
<evidence type="ECO:0000259" key="5">
    <source>
        <dbReference type="Pfam" id="PF00669"/>
    </source>
</evidence>
<organism evidence="7 8">
    <name type="scientific">Meridianimarinicoccus roseus</name>
    <dbReference type="NCBI Taxonomy" id="2072018"/>
    <lineage>
        <taxon>Bacteria</taxon>
        <taxon>Pseudomonadati</taxon>
        <taxon>Pseudomonadota</taxon>
        <taxon>Alphaproteobacteria</taxon>
        <taxon>Rhodobacterales</taxon>
        <taxon>Paracoccaceae</taxon>
        <taxon>Meridianimarinicoccus</taxon>
    </lineage>
</organism>
<feature type="domain" description="Flagellin N-terminal" evidence="5">
    <location>
        <begin position="4"/>
        <end position="141"/>
    </location>
</feature>
<protein>
    <recommendedName>
        <fullName evidence="4">Flagellin</fullName>
    </recommendedName>
</protein>
<sequence length="487" mass="49586">MTTINTNIGAIQAQSNMTRVNNDFNQAMSRLSSGMRINAAKDDAAGMAIAEKMTSQIKGLNQAVRNATDGKSLVDTTEGAHVEVSNMLQRLRELAVQSSNDTNTAANRNNLSAEGKQLIAEINSVAENTTFNGMKVLDGSFSGMQLQIGADKGQTLEVNVESAAATDIGANTVQSTVSITDGTDSAIAAGTTITLTGYAGSDTVTTTAGQSAKSLADEVNKVSAGTGIEATAITKAQLSGFTLNDSVSFDIGTATGETVNIGTVSITDANDVRGLRDAINAVSGQTGITAAMAENDNSAIVLTDANGDDIILENATSSTTDFTVTALTADGTANGTLAVGQTTANSAVTGEVEMSSTKAFTVATDVAAATEHFGTAANGSSLETVAAIDLSTADGAADAIKVIDYALQKISQSRSDLGAVSNRLDSTISNLTNITVNVESARSGVMDADFAKESSALARGQILSQAATAMLAQANSSQQNVMSLLRG</sequence>
<evidence type="ECO:0000313" key="8">
    <source>
        <dbReference type="Proteomes" id="UP000245680"/>
    </source>
</evidence>
<dbReference type="Pfam" id="PF07196">
    <property type="entry name" value="Flagellin_IN"/>
    <property type="match status" value="1"/>
</dbReference>
<dbReference type="InterPro" id="IPR046358">
    <property type="entry name" value="Flagellin_C"/>
</dbReference>
<keyword evidence="3 4" id="KW-0975">Bacterial flagellum</keyword>
<feature type="domain" description="Flagellin C-terminal" evidence="6">
    <location>
        <begin position="400"/>
        <end position="485"/>
    </location>
</feature>
<keyword evidence="7" id="KW-0966">Cell projection</keyword>
<name>A0A2V2LJP0_9RHOB</name>
<proteinExistence type="inferred from homology"/>
<dbReference type="Gene3D" id="1.20.1330.10">
    <property type="entry name" value="f41 fragment of flagellin, N-terminal domain"/>
    <property type="match status" value="2"/>
</dbReference>
<comment type="similarity">
    <text evidence="1 4">Belongs to the bacterial flagellin family.</text>
</comment>
<dbReference type="InterPro" id="IPR001492">
    <property type="entry name" value="Flagellin"/>
</dbReference>
<dbReference type="GO" id="GO:0009288">
    <property type="term" value="C:bacterial-type flagellum"/>
    <property type="evidence" value="ECO:0007669"/>
    <property type="project" value="UniProtKB-SubCell"/>
</dbReference>
<dbReference type="Pfam" id="PF00700">
    <property type="entry name" value="Flagellin_C"/>
    <property type="match status" value="1"/>
</dbReference>
<dbReference type="OrthoDB" id="9796789at2"/>
<keyword evidence="8" id="KW-1185">Reference proteome</keyword>
<reference evidence="7 8" key="1">
    <citation type="submission" date="2018-05" db="EMBL/GenBank/DDBJ databases">
        <title>Rhodobacteraceae gen. nov., sp. nov. isolated from sea water.</title>
        <authorList>
            <person name="Ren Y."/>
        </authorList>
    </citation>
    <scope>NUCLEOTIDE SEQUENCE [LARGE SCALE GENOMIC DNA]</scope>
    <source>
        <strain evidence="7 8">TG-679</strain>
    </source>
</reference>
<evidence type="ECO:0000259" key="6">
    <source>
        <dbReference type="Pfam" id="PF00700"/>
    </source>
</evidence>
<dbReference type="GO" id="GO:0005576">
    <property type="term" value="C:extracellular region"/>
    <property type="evidence" value="ECO:0007669"/>
    <property type="project" value="UniProtKB-SubCell"/>
</dbReference>
<dbReference type="PANTHER" id="PTHR42792">
    <property type="entry name" value="FLAGELLIN"/>
    <property type="match status" value="1"/>
</dbReference>
<dbReference type="Gene3D" id="3.30.70.2120">
    <property type="match status" value="1"/>
</dbReference>
<comment type="function">
    <text evidence="4">Flagellin is the subunit protein which polymerizes to form the filaments of bacterial flagella.</text>
</comment>
<dbReference type="PANTHER" id="PTHR42792:SF2">
    <property type="entry name" value="FLAGELLIN"/>
    <property type="match status" value="1"/>
</dbReference>
<dbReference type="RefSeq" id="WP_109811608.1">
    <property type="nucleotide sequence ID" value="NZ_QGKU01000033.1"/>
</dbReference>
<dbReference type="Proteomes" id="UP000245680">
    <property type="component" value="Unassembled WGS sequence"/>
</dbReference>
<dbReference type="InterPro" id="IPR042187">
    <property type="entry name" value="Flagellin_C_sub2"/>
</dbReference>
<dbReference type="InterPro" id="IPR001029">
    <property type="entry name" value="Flagellin_N"/>
</dbReference>
<dbReference type="InterPro" id="IPR010810">
    <property type="entry name" value="Flagellin_hook_IN_motif"/>
</dbReference>